<evidence type="ECO:0000313" key="15">
    <source>
        <dbReference type="Proteomes" id="UP000198287"/>
    </source>
</evidence>
<dbReference type="GO" id="GO:0005789">
    <property type="term" value="C:endoplasmic reticulum membrane"/>
    <property type="evidence" value="ECO:0007669"/>
    <property type="project" value="UniProtKB-SubCell"/>
</dbReference>
<feature type="transmembrane region" description="Helical" evidence="12">
    <location>
        <begin position="1566"/>
        <end position="1586"/>
    </location>
</feature>
<dbReference type="FunFam" id="3.40.50.300:FF:002470">
    <property type="entry name" value="ABC transporter, putative"/>
    <property type="match status" value="1"/>
</dbReference>
<evidence type="ECO:0000256" key="3">
    <source>
        <dbReference type="ARBA" id="ARBA00022692"/>
    </source>
</evidence>
<dbReference type="OrthoDB" id="10255969at2759"/>
<evidence type="ECO:0000256" key="11">
    <source>
        <dbReference type="ARBA" id="ARBA00033176"/>
    </source>
</evidence>
<dbReference type="InterPro" id="IPR003593">
    <property type="entry name" value="AAA+_ATPase"/>
</dbReference>
<feature type="domain" description="ABC transporter" evidence="13">
    <location>
        <begin position="386"/>
        <end position="600"/>
    </location>
</feature>
<comment type="caution">
    <text evidence="14">The sequence shown here is derived from an EMBL/GenBank/DDBJ whole genome shotgun (WGS) entry which is preliminary data.</text>
</comment>
<dbReference type="InterPro" id="IPR026082">
    <property type="entry name" value="ABCA"/>
</dbReference>
<dbReference type="Pfam" id="PF00005">
    <property type="entry name" value="ABC_tran"/>
    <property type="match status" value="2"/>
</dbReference>
<gene>
    <name evidence="14" type="ORF">Fcan01_07059</name>
</gene>
<reference evidence="14 15" key="1">
    <citation type="submission" date="2015-12" db="EMBL/GenBank/DDBJ databases">
        <title>The genome of Folsomia candida.</title>
        <authorList>
            <person name="Faddeeva A."/>
            <person name="Derks M.F."/>
            <person name="Anvar Y."/>
            <person name="Smit S."/>
            <person name="Van Straalen N."/>
            <person name="Roelofs D."/>
        </authorList>
    </citation>
    <scope>NUCLEOTIDE SEQUENCE [LARGE SCALE GENOMIC DNA]</scope>
    <source>
        <strain evidence="14 15">VU population</strain>
        <tissue evidence="14">Whole body</tissue>
    </source>
</reference>
<evidence type="ECO:0000256" key="12">
    <source>
        <dbReference type="SAM" id="Phobius"/>
    </source>
</evidence>
<dbReference type="InterPro" id="IPR013174">
    <property type="entry name" value="DPM3"/>
</dbReference>
<evidence type="ECO:0000256" key="1">
    <source>
        <dbReference type="ARBA" id="ARBA00004477"/>
    </source>
</evidence>
<dbReference type="FunFam" id="3.40.50.300:FF:002275">
    <property type="entry name" value="ATP-binding cassette, subfamily A (ABC1), member 16"/>
    <property type="match status" value="1"/>
</dbReference>
<feature type="transmembrane region" description="Helical" evidence="12">
    <location>
        <begin position="24"/>
        <end position="44"/>
    </location>
</feature>
<name>A0A226ELG9_FOLCA</name>
<evidence type="ECO:0000256" key="4">
    <source>
        <dbReference type="ARBA" id="ARBA00022741"/>
    </source>
</evidence>
<dbReference type="Proteomes" id="UP000198287">
    <property type="component" value="Unassembled WGS sequence"/>
</dbReference>
<dbReference type="OMA" id="IEMGNES"/>
<keyword evidence="3 12" id="KW-0812">Transmembrane</keyword>
<feature type="transmembrane region" description="Helical" evidence="12">
    <location>
        <begin position="907"/>
        <end position="930"/>
    </location>
</feature>
<dbReference type="EMBL" id="LNIX01000003">
    <property type="protein sequence ID" value="OXA58482.1"/>
    <property type="molecule type" value="Genomic_DNA"/>
</dbReference>
<dbReference type="PANTHER" id="PTHR19229:SF250">
    <property type="entry name" value="ABC TRANSPORTER DOMAIN-CONTAINING PROTEIN-RELATED"/>
    <property type="match status" value="1"/>
</dbReference>
<dbReference type="Pfam" id="PF23321">
    <property type="entry name" value="R1_ABCA1"/>
    <property type="match status" value="1"/>
</dbReference>
<feature type="transmembrane region" description="Helical" evidence="12">
    <location>
        <begin position="1145"/>
        <end position="1166"/>
    </location>
</feature>
<evidence type="ECO:0000256" key="6">
    <source>
        <dbReference type="ARBA" id="ARBA00022840"/>
    </source>
</evidence>
<dbReference type="PROSITE" id="PS50893">
    <property type="entry name" value="ABC_TRANSPORTER_2"/>
    <property type="match status" value="2"/>
</dbReference>
<keyword evidence="6 14" id="KW-0067">ATP-binding</keyword>
<evidence type="ECO:0000256" key="5">
    <source>
        <dbReference type="ARBA" id="ARBA00022824"/>
    </source>
</evidence>
<evidence type="ECO:0000259" key="13">
    <source>
        <dbReference type="PROSITE" id="PS50893"/>
    </source>
</evidence>
<dbReference type="GO" id="GO:0005524">
    <property type="term" value="F:ATP binding"/>
    <property type="evidence" value="ECO:0007669"/>
    <property type="project" value="UniProtKB-KW"/>
</dbReference>
<dbReference type="Pfam" id="PF12698">
    <property type="entry name" value="ABC2_membrane_3"/>
    <property type="match status" value="1"/>
</dbReference>
<dbReference type="GO" id="GO:0005319">
    <property type="term" value="F:lipid transporter activity"/>
    <property type="evidence" value="ECO:0007669"/>
    <property type="project" value="TreeGrafter"/>
</dbReference>
<accession>A0A226ELG9</accession>
<sequence>MAQSNFRKLRLLLQKNLILRKRQYIVTTLEIILPTIFAILMAYMRARMRELPQSDLFEKDTYFEASTEEELLTSSFNSIFRYSSVNVTTQVGYSPNDPVVKAFLEVELMNKLVNLTDGEVPVNIEWLGFESDREIETFVAEQGFSFNPDIPRMRLALVVNGLLQSGNEYPNNHKISYKIRLVDEFYDTSELFPWTTAGPSACAFENLNYRYSGFSGLQILIDKLLTTKLTSQETTHTYGVAVPLEPGYSDQSLVEKLFLCLSPNMALHYALKILSGYEAKKDVGAQWKYIAKPVSTMDSLTLLHIIGMFLVTSVIYTLLAMYLESVLPTKYGVRKPWYFIFLPSTWGLNKRNSNDISDLSALRENLGSSSEDASFEKVPTDLKVGLEILQLRKEFGSKTVVNNVSVQAYEGQIFCLLGHNGAGKTTTMSILTGLLSPSGGTALINNKDIRTEMNDIRQELGLCPQHNLLFGKLSVKEHLKFFGMVKGLNRSEVDSEIDDLIRKLQLEDKLSLGCAIVGGSKVLILDECSSGLDPEVRRVIWDLLLEIRTKRTIILTTHFLEEADVLGDRIAIMASGKIKCCGSSMFLKKHFGTGYSLTASLAPFSDSNRVLQIIHEHIPLAFIKSEVSKSDVIELEIALNSQGNSSSQFPAMFNQLLAQKSGLGLLDVGMSLTSMDDVFLKVEELEHTSSDHEAQSHMSTESLIIDDYATGFLLWVQQFWTLLMKKMLYSMRRWKLLAIQMILPVAMLISAVLITNIAYNTYNRTPPLTISLSSYKDQIVLYRSSSNPESQDLGEQYNRFVGSPARQIPSDRNLSVELIGVGHAEEETYFQRYIVAADLNSASDLNVMHSSIARHSCPLAVNLASNAVLRQLAPEKSYTLEVTNHPLSSRARRMFDAASENPEFTEVAPFVVGIMVSIGLALLAASFIVMPIEERKCKGKQLQLMTGVNPIIYWGAAFLWDFFLTVICISAMVGCLFIFQKYEGFTNNGGAGVVFLIMFVYSVGAIIFSQLMSLVGQTPAGGFAMVTIIHIITGIGCALGSFILEDEEFLIESKTIGWIGRLFPTYGVSKSLMLFSKSSTRNSRCNVLSADLKNILCKPVEFIDITRFQSCCDNCEELGAVCFEPDDYLIWEYGPDNLPKIGQELTYMFIMGCIYFVVLVLIEFGWMKQILNIIWKQADINFIMNSNDEDVQVETDRVKDMILRGATSEDAIIVDNLSKSYGSFSAVSKLTFGVHRGECFGLLGVNGAGKTTSFKMLTGDEIISNGDAWINFEALQGNRKSFLSRIGYCPQFDGIIGVLSGKEMLEIFARLRGIKNKDVKLAAETWLDRFGLLQSGNIQCQNYSGGMKRRLSAAMALIGDPPLILLDEPTTGVDPVSRRKFWKIISSLKDQGRSIILTSHSMEECEHLCDRLGIMVNGELQCIGRVPHLKNKFAQGYTLTIRAKADALSTQTEGYLTALVYQVTTQLHPCILKDNHQNVTQFHIQSTDMTLDRIFHIMEDIKFGQFSSFIEEYSVQQTTLEEVFLSFAKKQYNMERVVQTSKFRKLLALGVGVWLTLMSFANCNTLYYKCFLFPLPFWALVVFGVYSGSTVLYRTFTFNDCPEAAKELLEEIDMARADLKRKGMKSLQ</sequence>
<dbReference type="InterPro" id="IPR056264">
    <property type="entry name" value="R2_ABCA1-4-like"/>
</dbReference>
<keyword evidence="15" id="KW-1185">Reference proteome</keyword>
<dbReference type="GO" id="GO:0016887">
    <property type="term" value="F:ATP hydrolysis activity"/>
    <property type="evidence" value="ECO:0007669"/>
    <property type="project" value="InterPro"/>
</dbReference>
<feature type="transmembrane region" description="Helical" evidence="12">
    <location>
        <begin position="1543"/>
        <end position="1560"/>
    </location>
</feature>
<evidence type="ECO:0000256" key="2">
    <source>
        <dbReference type="ARBA" id="ARBA00010430"/>
    </source>
</evidence>
<dbReference type="PANTHER" id="PTHR19229">
    <property type="entry name" value="ATP-BINDING CASSETTE TRANSPORTER SUBFAMILY A ABCA"/>
    <property type="match status" value="1"/>
</dbReference>
<feature type="transmembrane region" description="Helical" evidence="12">
    <location>
        <begin position="951"/>
        <end position="979"/>
    </location>
</feature>
<dbReference type="SMART" id="SM00382">
    <property type="entry name" value="AAA"/>
    <property type="match status" value="2"/>
</dbReference>
<evidence type="ECO:0000256" key="10">
    <source>
        <dbReference type="ARBA" id="ARBA00032612"/>
    </source>
</evidence>
<dbReference type="Gene3D" id="3.40.50.300">
    <property type="entry name" value="P-loop containing nucleotide triphosphate hydrolases"/>
    <property type="match status" value="2"/>
</dbReference>
<dbReference type="InterPro" id="IPR027417">
    <property type="entry name" value="P-loop_NTPase"/>
</dbReference>
<keyword evidence="7 12" id="KW-1133">Transmembrane helix</keyword>
<keyword evidence="5" id="KW-0256">Endoplasmic reticulum</keyword>
<feature type="transmembrane region" description="Helical" evidence="12">
    <location>
        <begin position="991"/>
        <end position="1011"/>
    </location>
</feature>
<proteinExistence type="inferred from homology"/>
<evidence type="ECO:0000256" key="9">
    <source>
        <dbReference type="ARBA" id="ARBA00029791"/>
    </source>
</evidence>
<feature type="transmembrane region" description="Helical" evidence="12">
    <location>
        <begin position="302"/>
        <end position="323"/>
    </location>
</feature>
<dbReference type="SUPFAM" id="SSF52540">
    <property type="entry name" value="P-loop containing nucleoside triphosphate hydrolases"/>
    <property type="match status" value="2"/>
</dbReference>
<dbReference type="Pfam" id="PF08285">
    <property type="entry name" value="DPM3"/>
    <property type="match status" value="1"/>
</dbReference>
<organism evidence="14 15">
    <name type="scientific">Folsomia candida</name>
    <name type="common">Springtail</name>
    <dbReference type="NCBI Taxonomy" id="158441"/>
    <lineage>
        <taxon>Eukaryota</taxon>
        <taxon>Metazoa</taxon>
        <taxon>Ecdysozoa</taxon>
        <taxon>Arthropoda</taxon>
        <taxon>Hexapoda</taxon>
        <taxon>Collembola</taxon>
        <taxon>Entomobryomorpha</taxon>
        <taxon>Isotomoidea</taxon>
        <taxon>Isotomidae</taxon>
        <taxon>Proisotominae</taxon>
        <taxon>Folsomia</taxon>
    </lineage>
</organism>
<protein>
    <recommendedName>
        <fullName evidence="11">Dolichol-phosphate mannose synthase subunit 3</fullName>
    </recommendedName>
    <alternativeName>
        <fullName evidence="10">Dolichyl-phosphate beta-D-mannosyltransferase subunit 3</fullName>
    </alternativeName>
    <alternativeName>
        <fullName evidence="9">Mannose-P-dolichol synthase subunit 3</fullName>
    </alternativeName>
</protein>
<dbReference type="GO" id="GO:0140359">
    <property type="term" value="F:ABC-type transporter activity"/>
    <property type="evidence" value="ECO:0007669"/>
    <property type="project" value="InterPro"/>
</dbReference>
<feature type="transmembrane region" description="Helical" evidence="12">
    <location>
        <begin position="1023"/>
        <end position="1044"/>
    </location>
</feature>
<evidence type="ECO:0000256" key="7">
    <source>
        <dbReference type="ARBA" id="ARBA00022989"/>
    </source>
</evidence>
<dbReference type="InterPro" id="IPR003439">
    <property type="entry name" value="ABC_transporter-like_ATP-bd"/>
</dbReference>
<keyword evidence="4" id="KW-0547">Nucleotide-binding</keyword>
<comment type="subcellular location">
    <subcellularLocation>
        <location evidence="1">Endoplasmic reticulum membrane</location>
        <topology evidence="1">Multi-pass membrane protein</topology>
    </subcellularLocation>
</comment>
<evidence type="ECO:0000313" key="14">
    <source>
        <dbReference type="EMBL" id="OXA58482.1"/>
    </source>
</evidence>
<comment type="similarity">
    <text evidence="2">Belongs to the DPM3 family.</text>
</comment>
<feature type="transmembrane region" description="Helical" evidence="12">
    <location>
        <begin position="736"/>
        <end position="759"/>
    </location>
</feature>
<evidence type="ECO:0000256" key="8">
    <source>
        <dbReference type="ARBA" id="ARBA00023136"/>
    </source>
</evidence>
<dbReference type="CDD" id="cd03263">
    <property type="entry name" value="ABC_subfamily_A"/>
    <property type="match status" value="2"/>
</dbReference>
<feature type="domain" description="ABC transporter" evidence="13">
    <location>
        <begin position="1212"/>
        <end position="1442"/>
    </location>
</feature>
<keyword evidence="8 12" id="KW-0472">Membrane</keyword>
<dbReference type="InterPro" id="IPR013525">
    <property type="entry name" value="ABC2_TM"/>
</dbReference>